<name>A0A2T6A5B9_9RHOB</name>
<keyword evidence="1" id="KW-0812">Transmembrane</keyword>
<dbReference type="Proteomes" id="UP000244069">
    <property type="component" value="Unassembled WGS sequence"/>
</dbReference>
<dbReference type="AlphaFoldDB" id="A0A2T6A5B9"/>
<evidence type="ECO:0000256" key="1">
    <source>
        <dbReference type="SAM" id="Phobius"/>
    </source>
</evidence>
<protein>
    <submittedName>
        <fullName evidence="2">Uncharacterized protein</fullName>
    </submittedName>
</protein>
<feature type="transmembrane region" description="Helical" evidence="1">
    <location>
        <begin position="20"/>
        <end position="38"/>
    </location>
</feature>
<comment type="caution">
    <text evidence="2">The sequence shown here is derived from an EMBL/GenBank/DDBJ whole genome shotgun (WGS) entry which is preliminary data.</text>
</comment>
<proteinExistence type="predicted"/>
<reference evidence="2 3" key="1">
    <citation type="submission" date="2018-04" db="EMBL/GenBank/DDBJ databases">
        <title>Genomic Encyclopedia of Archaeal and Bacterial Type Strains, Phase II (KMG-II): from individual species to whole genera.</title>
        <authorList>
            <person name="Goeker M."/>
        </authorList>
    </citation>
    <scope>NUCLEOTIDE SEQUENCE [LARGE SCALE GENOMIC DNA]</scope>
    <source>
        <strain evidence="2 3">DSM 29329</strain>
    </source>
</reference>
<keyword evidence="3" id="KW-1185">Reference proteome</keyword>
<evidence type="ECO:0000313" key="3">
    <source>
        <dbReference type="Proteomes" id="UP000244069"/>
    </source>
</evidence>
<keyword evidence="1" id="KW-1133">Transmembrane helix</keyword>
<gene>
    <name evidence="2" type="ORF">C8N44_14011</name>
</gene>
<feature type="transmembrane region" description="Helical" evidence="1">
    <location>
        <begin position="109"/>
        <end position="126"/>
    </location>
</feature>
<feature type="transmembrane region" description="Helical" evidence="1">
    <location>
        <begin position="78"/>
        <end position="97"/>
    </location>
</feature>
<dbReference type="EMBL" id="QBKN01000040">
    <property type="protein sequence ID" value="PTX39018.1"/>
    <property type="molecule type" value="Genomic_DNA"/>
</dbReference>
<keyword evidence="1" id="KW-0472">Membrane</keyword>
<organism evidence="2 3">
    <name type="scientific">Allosediminivita pacifica</name>
    <dbReference type="NCBI Taxonomy" id="1267769"/>
    <lineage>
        <taxon>Bacteria</taxon>
        <taxon>Pseudomonadati</taxon>
        <taxon>Pseudomonadota</taxon>
        <taxon>Alphaproteobacteria</taxon>
        <taxon>Rhodobacterales</taxon>
        <taxon>Paracoccaceae</taxon>
        <taxon>Allosediminivita</taxon>
    </lineage>
</organism>
<accession>A0A2T6A5B9</accession>
<evidence type="ECO:0000313" key="2">
    <source>
        <dbReference type="EMBL" id="PTX39018.1"/>
    </source>
</evidence>
<sequence length="360" mass="39774">MGRSTLLRAGYVRHTRRRNWIARNLALGSVLGILYLIVKGIQTDWFNPDGPARLLYILHDTVWLPVKGALWTALFPDALIWATALTCIAALAIVEFVGWKSPVRTGQLALLRLLVFRAPGVIVAWHDFLGWTGLRMGLAETLIGDLRQDALFALTRDLTPGSDPTLYARLCHLTELRLRIGIPRPRDLVAVIDTLGLAAFDPQHRIDHAERMADRIEKIAPDRLKPFRRFTEARPDLPGIREALRWAADLRTAGETGDVIELAGRIVLTTRATIATGNGAFLAFFDDWARERLCGRAETVAVLAKAEDLCAFAFWAASAEAAANVSAPAALFQEAFDGLRSERDRGEGFAHGDFYTGDAV</sequence>